<evidence type="ECO:0000313" key="6">
    <source>
        <dbReference type="Proteomes" id="UP000460950"/>
    </source>
</evidence>
<evidence type="ECO:0000313" key="3">
    <source>
        <dbReference type="EMBL" id="RHI89406.1"/>
    </source>
</evidence>
<sequence>MRVEGKCIGDCSKCQLLANGEVDMIPCILDQIFIRTRKIEKENAFIRRSLDSMMQDRNTIQLAGLSDNEDKTD</sequence>
<dbReference type="Proteomes" id="UP000186631">
    <property type="component" value="Unassembled WGS sequence"/>
</dbReference>
<reference evidence="2 4" key="1">
    <citation type="journal article" date="2016" name="Nat. Biotechnol.">
        <title>Measurement of bacterial replication rates in microbial communities.</title>
        <authorList>
            <person name="Brown C.T."/>
            <person name="Olm M.R."/>
            <person name="Thomas B.C."/>
            <person name="Banfield J.F."/>
        </authorList>
    </citation>
    <scope>NUCLEOTIDE SEQUENCE [LARGE SCALE GENOMIC DNA]</scope>
    <source>
        <strain evidence="2">42_262</strain>
    </source>
</reference>
<evidence type="ECO:0000313" key="1">
    <source>
        <dbReference type="EMBL" id="MSS49957.1"/>
    </source>
</evidence>
<dbReference type="RefSeq" id="WP_016270299.1">
    <property type="nucleotide sequence ID" value="NZ_CAXTGH010000003.1"/>
</dbReference>
<comment type="caution">
    <text evidence="2">The sequence shown here is derived from an EMBL/GenBank/DDBJ whole genome shotgun (WGS) entry which is preliminary data.</text>
</comment>
<proteinExistence type="predicted"/>
<dbReference type="Proteomes" id="UP000460950">
    <property type="component" value="Unassembled WGS sequence"/>
</dbReference>
<dbReference type="AlphaFoldDB" id="A0A1Q6IZ58"/>
<dbReference type="EMBL" id="QRLF01000021">
    <property type="protein sequence ID" value="RHI89406.1"/>
    <property type="molecule type" value="Genomic_DNA"/>
</dbReference>
<reference evidence="3 5" key="2">
    <citation type="submission" date="2018-08" db="EMBL/GenBank/DDBJ databases">
        <title>A genome reference for cultivated species of the human gut microbiota.</title>
        <authorList>
            <person name="Zou Y."/>
            <person name="Xue W."/>
            <person name="Luo G."/>
        </authorList>
    </citation>
    <scope>NUCLEOTIDE SEQUENCE [LARGE SCALE GENOMIC DNA]</scope>
    <source>
        <strain evidence="3 5">AM13-21</strain>
    </source>
</reference>
<gene>
    <name evidence="2" type="ORF">BHV80_11170</name>
    <name evidence="3" type="ORF">DW150_13300</name>
    <name evidence="1" type="ORF">FYJ30_17045</name>
</gene>
<name>A0A1Q6IZ58_PHOVU</name>
<evidence type="ECO:0000313" key="4">
    <source>
        <dbReference type="Proteomes" id="UP000186631"/>
    </source>
</evidence>
<protein>
    <submittedName>
        <fullName evidence="2">Uncharacterized protein</fullName>
    </submittedName>
</protein>
<dbReference type="EMBL" id="MNQV01000204">
    <property type="protein sequence ID" value="OKZ46153.1"/>
    <property type="molecule type" value="Genomic_DNA"/>
</dbReference>
<evidence type="ECO:0000313" key="2">
    <source>
        <dbReference type="EMBL" id="OKZ46153.1"/>
    </source>
</evidence>
<dbReference type="Proteomes" id="UP000285777">
    <property type="component" value="Unassembled WGS sequence"/>
</dbReference>
<evidence type="ECO:0000313" key="5">
    <source>
        <dbReference type="Proteomes" id="UP000285777"/>
    </source>
</evidence>
<accession>A0A1Q6IZ58</accession>
<reference evidence="1 6" key="3">
    <citation type="submission" date="2019-09" db="EMBL/GenBank/DDBJ databases">
        <title>In-depth cultivation of the pig gut microbiome towards novel bacterial diversity and tailored functional studies.</title>
        <authorList>
            <person name="Wylensek D."/>
            <person name="Hitch T.C.A."/>
            <person name="Clavel T."/>
        </authorList>
    </citation>
    <scope>NUCLEOTIDE SEQUENCE [LARGE SCALE GENOMIC DNA]</scope>
    <source>
        <strain evidence="1 6">WCA-389-WT-3C</strain>
    </source>
</reference>
<dbReference type="EMBL" id="VULU01000039">
    <property type="protein sequence ID" value="MSS49957.1"/>
    <property type="molecule type" value="Genomic_DNA"/>
</dbReference>
<organism evidence="2 4">
    <name type="scientific">Phocaeicola vulgatus</name>
    <name type="common">Bacteroides vulgatus</name>
    <dbReference type="NCBI Taxonomy" id="821"/>
    <lineage>
        <taxon>Bacteria</taxon>
        <taxon>Pseudomonadati</taxon>
        <taxon>Bacteroidota</taxon>
        <taxon>Bacteroidia</taxon>
        <taxon>Bacteroidales</taxon>
        <taxon>Bacteroidaceae</taxon>
        <taxon>Phocaeicola</taxon>
    </lineage>
</organism>